<dbReference type="InterPro" id="IPR000719">
    <property type="entry name" value="Prot_kinase_dom"/>
</dbReference>
<evidence type="ECO:0000256" key="4">
    <source>
        <dbReference type="ARBA" id="ARBA00022737"/>
    </source>
</evidence>
<feature type="signal peptide" evidence="9">
    <location>
        <begin position="1"/>
        <end position="21"/>
    </location>
</feature>
<name>A0A835V4F4_VANPL</name>
<dbReference type="AlphaFoldDB" id="A0A835V4F4"/>
<feature type="compositionally biased region" description="Pro residues" evidence="7">
    <location>
        <begin position="242"/>
        <end position="253"/>
    </location>
</feature>
<dbReference type="Pfam" id="PF07714">
    <property type="entry name" value="PK_Tyr_Ser-Thr"/>
    <property type="match status" value="1"/>
</dbReference>
<dbReference type="Proteomes" id="UP000639772">
    <property type="component" value="Unassembled WGS sequence"/>
</dbReference>
<dbReference type="InterPro" id="IPR013210">
    <property type="entry name" value="LRR_N_plant-typ"/>
</dbReference>
<dbReference type="GO" id="GO:0016020">
    <property type="term" value="C:membrane"/>
    <property type="evidence" value="ECO:0007669"/>
    <property type="project" value="UniProtKB-SubCell"/>
</dbReference>
<dbReference type="SUPFAM" id="SSF52058">
    <property type="entry name" value="L domain-like"/>
    <property type="match status" value="1"/>
</dbReference>
<feature type="chain" id="PRO_5032859637" description="Protein kinase domain-containing protein" evidence="9">
    <location>
        <begin position="22"/>
        <end position="722"/>
    </location>
</feature>
<dbReference type="GO" id="GO:0004672">
    <property type="term" value="F:protein kinase activity"/>
    <property type="evidence" value="ECO:0007669"/>
    <property type="project" value="InterPro"/>
</dbReference>
<keyword evidence="2" id="KW-0433">Leucine-rich repeat</keyword>
<keyword evidence="6 8" id="KW-0472">Membrane</keyword>
<proteinExistence type="predicted"/>
<evidence type="ECO:0000256" key="5">
    <source>
        <dbReference type="ARBA" id="ARBA00022989"/>
    </source>
</evidence>
<keyword evidence="3 8" id="KW-0812">Transmembrane</keyword>
<dbReference type="InterPro" id="IPR046959">
    <property type="entry name" value="PRK1-6/SRF4-like"/>
</dbReference>
<evidence type="ECO:0000256" key="7">
    <source>
        <dbReference type="SAM" id="MobiDB-lite"/>
    </source>
</evidence>
<organism evidence="11 12">
    <name type="scientific">Vanilla planifolia</name>
    <name type="common">Vanilla</name>
    <dbReference type="NCBI Taxonomy" id="51239"/>
    <lineage>
        <taxon>Eukaryota</taxon>
        <taxon>Viridiplantae</taxon>
        <taxon>Streptophyta</taxon>
        <taxon>Embryophyta</taxon>
        <taxon>Tracheophyta</taxon>
        <taxon>Spermatophyta</taxon>
        <taxon>Magnoliopsida</taxon>
        <taxon>Liliopsida</taxon>
        <taxon>Asparagales</taxon>
        <taxon>Orchidaceae</taxon>
        <taxon>Vanilloideae</taxon>
        <taxon>Vanilleae</taxon>
        <taxon>Vanilla</taxon>
    </lineage>
</organism>
<reference evidence="11 12" key="1">
    <citation type="journal article" date="2020" name="Nat. Food">
        <title>A phased Vanilla planifolia genome enables genetic improvement of flavour and production.</title>
        <authorList>
            <person name="Hasing T."/>
            <person name="Tang H."/>
            <person name="Brym M."/>
            <person name="Khazi F."/>
            <person name="Huang T."/>
            <person name="Chambers A.H."/>
        </authorList>
    </citation>
    <scope>NUCLEOTIDE SEQUENCE [LARGE SCALE GENOMIC DNA]</scope>
    <source>
        <tissue evidence="11">Leaf</tissue>
    </source>
</reference>
<dbReference type="PANTHER" id="PTHR48007:SF38">
    <property type="entry name" value="LEUCINE-RICH REPEAT PROTEIN KINASE FAMILY PROTEIN"/>
    <property type="match status" value="1"/>
</dbReference>
<gene>
    <name evidence="11" type="ORF">HPP92_010810</name>
</gene>
<dbReference type="EMBL" id="JADCNM010000005">
    <property type="protein sequence ID" value="KAG0482726.1"/>
    <property type="molecule type" value="Genomic_DNA"/>
</dbReference>
<feature type="region of interest" description="Disordered" evidence="7">
    <location>
        <begin position="237"/>
        <end position="262"/>
    </location>
</feature>
<keyword evidence="9" id="KW-0732">Signal</keyword>
<feature type="transmembrane region" description="Helical" evidence="8">
    <location>
        <begin position="272"/>
        <end position="293"/>
    </location>
</feature>
<protein>
    <recommendedName>
        <fullName evidence="10">Protein kinase domain-containing protein</fullName>
    </recommendedName>
</protein>
<dbReference type="OrthoDB" id="418615at2759"/>
<dbReference type="InterPro" id="IPR001245">
    <property type="entry name" value="Ser-Thr/Tyr_kinase_cat_dom"/>
</dbReference>
<dbReference type="Gene3D" id="1.10.510.10">
    <property type="entry name" value="Transferase(Phosphotransferase) domain 1"/>
    <property type="match status" value="1"/>
</dbReference>
<evidence type="ECO:0000256" key="3">
    <source>
        <dbReference type="ARBA" id="ARBA00022692"/>
    </source>
</evidence>
<evidence type="ECO:0000313" key="12">
    <source>
        <dbReference type="Proteomes" id="UP000639772"/>
    </source>
</evidence>
<dbReference type="GO" id="GO:0005524">
    <property type="term" value="F:ATP binding"/>
    <property type="evidence" value="ECO:0007669"/>
    <property type="project" value="InterPro"/>
</dbReference>
<dbReference type="InterPro" id="IPR001611">
    <property type="entry name" value="Leu-rich_rpt"/>
</dbReference>
<comment type="subcellular location">
    <subcellularLocation>
        <location evidence="1">Membrane</location>
    </subcellularLocation>
</comment>
<dbReference type="Gene3D" id="3.80.10.10">
    <property type="entry name" value="Ribonuclease Inhibitor"/>
    <property type="match status" value="2"/>
</dbReference>
<dbReference type="InterPro" id="IPR011009">
    <property type="entry name" value="Kinase-like_dom_sf"/>
</dbReference>
<sequence length="722" mass="76180">MAAVPLFAFLLLILLPNVSLCQGGHQPHLSDSEALLLLKSSFVNADPTLSSWFTGSDNSSTPCGIPTSRPWTGVLCYNGIVTGLRLGNFGLSGTIDVNALSHFRALRSISFINNSLSGPLPDIGRLDALKSIYLSRNRFSGSLPDSLFSKMDHLKKLWLDNNALSGAIPSSLSNATSLMELHLEGNAFSGAIPSLSIPSLRSFNVSNNKLQGLIPASLQHFGASAFEANSDLCGQPTGSVCPPAPPISPPPTAAEPTTAEPSPIAHAKSNHFALILVGIVFVVLALAVGLAFIRKRQPVRDFDSVAHRRDGLAAADAMETASVASTVVPFPGSAGQGKRLNGSGETRVGSGGGGVAGNVGGGAGAELVMVNSERETFGLADLMKSAAEVLGNGLLGSAYKAVMSGGLAVAVKRMRELTRLNKEAFDEEMKRFGRLRHPNVLTPLAYHYRKEEKLIVSDYVAKGSLLYMLHGDRGADHAALDWATRLKIVRGIARGMAYLHVELSTYEVPHGNLKTANVLLTPSFDPVLADYGLAALVNPATAANVLFAYKSPEFLQFRRVSPKSDVYCFGIVVLELLTGKFPSQYLNNTKGGTDVVQWTASAISDQREADLLDPAITSRALPTPEMVRLLRVGSACTQPNPNERPDMKEAADLVEEIAAAVGIEGGVTSGREETTSSVAPCPVGPEEYAEQSGSLHGSRAEAGHSAKGSGGSDLLNLKKGVN</sequence>
<evidence type="ECO:0000256" key="6">
    <source>
        <dbReference type="ARBA" id="ARBA00023136"/>
    </source>
</evidence>
<evidence type="ECO:0000256" key="2">
    <source>
        <dbReference type="ARBA" id="ARBA00022614"/>
    </source>
</evidence>
<dbReference type="Pfam" id="PF08263">
    <property type="entry name" value="LRRNT_2"/>
    <property type="match status" value="1"/>
</dbReference>
<feature type="domain" description="Protein kinase" evidence="10">
    <location>
        <begin position="384"/>
        <end position="657"/>
    </location>
</feature>
<dbReference type="SUPFAM" id="SSF56112">
    <property type="entry name" value="Protein kinase-like (PK-like)"/>
    <property type="match status" value="1"/>
</dbReference>
<dbReference type="PROSITE" id="PS50011">
    <property type="entry name" value="PROTEIN_KINASE_DOM"/>
    <property type="match status" value="1"/>
</dbReference>
<dbReference type="FunFam" id="3.80.10.10:FF:000383">
    <property type="entry name" value="Leucine-rich repeat receptor protein kinase EMS1"/>
    <property type="match status" value="1"/>
</dbReference>
<dbReference type="Gene3D" id="3.30.200.20">
    <property type="entry name" value="Phosphorylase Kinase, domain 1"/>
    <property type="match status" value="1"/>
</dbReference>
<dbReference type="SMART" id="SM00369">
    <property type="entry name" value="LRR_TYP"/>
    <property type="match status" value="3"/>
</dbReference>
<feature type="region of interest" description="Disordered" evidence="7">
    <location>
        <begin position="334"/>
        <end position="355"/>
    </location>
</feature>
<accession>A0A835V4F4</accession>
<dbReference type="CDD" id="cd14066">
    <property type="entry name" value="STKc_IRAK"/>
    <property type="match status" value="1"/>
</dbReference>
<evidence type="ECO:0000313" key="11">
    <source>
        <dbReference type="EMBL" id="KAG0482726.1"/>
    </source>
</evidence>
<dbReference type="Pfam" id="PF00560">
    <property type="entry name" value="LRR_1"/>
    <property type="match status" value="1"/>
</dbReference>
<dbReference type="PANTHER" id="PTHR48007">
    <property type="entry name" value="LEUCINE-RICH REPEAT RECEPTOR-LIKE PROTEIN KINASE PXC1"/>
    <property type="match status" value="1"/>
</dbReference>
<evidence type="ECO:0000256" key="9">
    <source>
        <dbReference type="SAM" id="SignalP"/>
    </source>
</evidence>
<keyword evidence="4" id="KW-0677">Repeat</keyword>
<evidence type="ECO:0000259" key="10">
    <source>
        <dbReference type="PROSITE" id="PS50011"/>
    </source>
</evidence>
<evidence type="ECO:0000256" key="1">
    <source>
        <dbReference type="ARBA" id="ARBA00004370"/>
    </source>
</evidence>
<dbReference type="Pfam" id="PF13855">
    <property type="entry name" value="LRR_8"/>
    <property type="match status" value="1"/>
</dbReference>
<evidence type="ECO:0000256" key="8">
    <source>
        <dbReference type="SAM" id="Phobius"/>
    </source>
</evidence>
<dbReference type="InterPro" id="IPR003591">
    <property type="entry name" value="Leu-rich_rpt_typical-subtyp"/>
</dbReference>
<keyword evidence="5 8" id="KW-1133">Transmembrane helix</keyword>
<dbReference type="InterPro" id="IPR032675">
    <property type="entry name" value="LRR_dom_sf"/>
</dbReference>
<feature type="region of interest" description="Disordered" evidence="7">
    <location>
        <begin position="666"/>
        <end position="722"/>
    </location>
</feature>
<comment type="caution">
    <text evidence="11">The sequence shown here is derived from an EMBL/GenBank/DDBJ whole genome shotgun (WGS) entry which is preliminary data.</text>
</comment>